<reference evidence="1 2" key="1">
    <citation type="journal article" date="2015" name="Stand. Genomic Sci.">
        <title>Genomic Encyclopedia of Bacterial and Archaeal Type Strains, Phase III: the genomes of soil and plant-associated and newly described type strains.</title>
        <authorList>
            <person name="Whitman W.B."/>
            <person name="Woyke T."/>
            <person name="Klenk H.P."/>
            <person name="Zhou Y."/>
            <person name="Lilburn T.G."/>
            <person name="Beck B.J."/>
            <person name="De Vos P."/>
            <person name="Vandamme P."/>
            <person name="Eisen J.A."/>
            <person name="Garrity G."/>
            <person name="Hugenholtz P."/>
            <person name="Kyrpides N.C."/>
        </authorList>
    </citation>
    <scope>NUCLEOTIDE SEQUENCE [LARGE SCALE GENOMIC DNA]</scope>
    <source>
        <strain evidence="1 2">CGMCC 1.7748</strain>
    </source>
</reference>
<accession>A0A562KEJ6</accession>
<protein>
    <submittedName>
        <fullName evidence="1">Uncharacterized protein</fullName>
    </submittedName>
</protein>
<dbReference type="AlphaFoldDB" id="A0A562KEJ6"/>
<dbReference type="EMBL" id="VLKK01000006">
    <property type="protein sequence ID" value="TWH93826.1"/>
    <property type="molecule type" value="Genomic_DNA"/>
</dbReference>
<keyword evidence="2" id="KW-1185">Reference proteome</keyword>
<dbReference type="Proteomes" id="UP000316624">
    <property type="component" value="Unassembled WGS sequence"/>
</dbReference>
<evidence type="ECO:0000313" key="1">
    <source>
        <dbReference type="EMBL" id="TWH93826.1"/>
    </source>
</evidence>
<proteinExistence type="predicted"/>
<comment type="caution">
    <text evidence="1">The sequence shown here is derived from an EMBL/GenBank/DDBJ whole genome shotgun (WGS) entry which is preliminary data.</text>
</comment>
<organism evidence="1 2">
    <name type="scientific">Sphingobium wenxiniae (strain DSM 21828 / CGMCC 1.7748 / JZ-1)</name>
    <dbReference type="NCBI Taxonomy" id="595605"/>
    <lineage>
        <taxon>Bacteria</taxon>
        <taxon>Pseudomonadati</taxon>
        <taxon>Pseudomonadota</taxon>
        <taxon>Alphaproteobacteria</taxon>
        <taxon>Sphingomonadales</taxon>
        <taxon>Sphingomonadaceae</taxon>
        <taxon>Sphingobium</taxon>
    </lineage>
</organism>
<gene>
    <name evidence="1" type="ORF">IQ35_02036</name>
</gene>
<evidence type="ECO:0000313" key="2">
    <source>
        <dbReference type="Proteomes" id="UP000316624"/>
    </source>
</evidence>
<name>A0A562KEJ6_SPHWJ</name>
<dbReference type="RefSeq" id="WP_158636644.1">
    <property type="nucleotide sequence ID" value="NZ_JACIIY010000004.1"/>
</dbReference>
<sequence>MRAELLALRADVKDLLEAWNTATGMVRFVKWLSTFATALAVLYATVKGLSGR</sequence>